<evidence type="ECO:0000313" key="2">
    <source>
        <dbReference type="Proteomes" id="UP000066986"/>
    </source>
</evidence>
<name>A0AAU8U597_9LACT</name>
<dbReference type="AlphaFoldDB" id="A0AAU8U597"/>
<evidence type="ECO:0000313" key="1">
    <source>
        <dbReference type="EMBL" id="AMC01198.1"/>
    </source>
</evidence>
<dbReference type="EMBL" id="CP014164">
    <property type="protein sequence ID" value="AMC01198.1"/>
    <property type="molecule type" value="Genomic_DNA"/>
</dbReference>
<organism evidence="1 2">
    <name type="scientific">Aerococcus viridans</name>
    <dbReference type="NCBI Taxonomy" id="1377"/>
    <lineage>
        <taxon>Bacteria</taxon>
        <taxon>Bacillati</taxon>
        <taxon>Bacillota</taxon>
        <taxon>Bacilli</taxon>
        <taxon>Lactobacillales</taxon>
        <taxon>Aerococcaceae</taxon>
        <taxon>Aerococcus</taxon>
    </lineage>
</organism>
<accession>A0AAU8U597</accession>
<gene>
    <name evidence="1" type="ORF">AWM76_06385</name>
</gene>
<reference evidence="2" key="2">
    <citation type="submission" date="2016-01" db="EMBL/GenBank/DDBJ databases">
        <title>Six Aerococcus type strain genome sequencing and assembly using PacBio and Illumina Hiseq.</title>
        <authorList>
            <person name="Carkaci D."/>
            <person name="Dargis R."/>
            <person name="Nielsen X.C."/>
            <person name="Skovgaard O."/>
            <person name="Fuursted K."/>
            <person name="Christensen J.J."/>
        </authorList>
    </citation>
    <scope>NUCLEOTIDE SEQUENCE [LARGE SCALE GENOMIC DNA]</scope>
    <source>
        <strain evidence="2">CCUG4311</strain>
    </source>
</reference>
<dbReference type="KEGG" id="avs:AWM76_06385"/>
<proteinExistence type="predicted"/>
<protein>
    <submittedName>
        <fullName evidence="1">Uncharacterized protein</fullName>
    </submittedName>
</protein>
<sequence length="70" mass="7961">MPYYLCNKDVDNKGRHEVHTRDCSFKPSVSNSVDFGYFSNCQEAIKAMKSANPNHEFDGCYYCSNACHKG</sequence>
<reference evidence="1 2" key="1">
    <citation type="journal article" date="2016" name="Genome Announc.">
        <title>Complete Genome Sequences of Aerococcus christensenii CCUG 28831T, Aerococcus sanguinicola CCUG 43001T, Aerococcus urinae CCUG 36881T, Aerococcus urinaeequi CCUG 28094T, Aerococcus urinaehominis CCUG 42038 BT, and Aerococcus viridans CCUG 4311T.</title>
        <authorList>
            <person name="Carkaci D."/>
            <person name="Dargis R."/>
            <person name="Nielsen X.C."/>
            <person name="Skovgaard O."/>
            <person name="Fuursted K."/>
            <person name="Christensen J.J."/>
        </authorList>
    </citation>
    <scope>NUCLEOTIDE SEQUENCE [LARGE SCALE GENOMIC DNA]</scope>
    <source>
        <strain evidence="1 2">CCUG4311</strain>
    </source>
</reference>
<dbReference type="Proteomes" id="UP000066986">
    <property type="component" value="Chromosome"/>
</dbReference>